<evidence type="ECO:0000313" key="3">
    <source>
        <dbReference type="Proteomes" id="UP000309061"/>
    </source>
</evidence>
<name>A0A6B8KDF7_9HYPH</name>
<dbReference type="AlphaFoldDB" id="A0A6B8KDF7"/>
<dbReference type="EMBL" id="CP046052">
    <property type="protein sequence ID" value="QGM44450.1"/>
    <property type="molecule type" value="Genomic_DNA"/>
</dbReference>
<sequence length="146" mass="15742">MFESLIHSVKQSFGEAFAAIVIGCVVGVLGVTAFGLLTFAAYQWGQWLAGPVVSAGALSAIYLALALAIWLVWRSRRDAQRELQASSFRSSAEALPRFLPDQRILALAAGLKELGRFTKSPKLAPGLMLAALLILLLQRSSRSKGR</sequence>
<feature type="transmembrane region" description="Helical" evidence="1">
    <location>
        <begin position="16"/>
        <end position="42"/>
    </location>
</feature>
<protein>
    <submittedName>
        <fullName evidence="2">Uncharacterized protein</fullName>
    </submittedName>
</protein>
<organism evidence="2 3">
    <name type="scientific">Methylocystis heyeri</name>
    <dbReference type="NCBI Taxonomy" id="391905"/>
    <lineage>
        <taxon>Bacteria</taxon>
        <taxon>Pseudomonadati</taxon>
        <taxon>Pseudomonadota</taxon>
        <taxon>Alphaproteobacteria</taxon>
        <taxon>Hyphomicrobiales</taxon>
        <taxon>Methylocystaceae</taxon>
        <taxon>Methylocystis</taxon>
    </lineage>
</organism>
<gene>
    <name evidence="2" type="ORF">H2LOC_001345</name>
</gene>
<keyword evidence="1" id="KW-1133">Transmembrane helix</keyword>
<evidence type="ECO:0000256" key="1">
    <source>
        <dbReference type="SAM" id="Phobius"/>
    </source>
</evidence>
<dbReference type="Proteomes" id="UP000309061">
    <property type="component" value="Chromosome"/>
</dbReference>
<dbReference type="KEGG" id="mhey:H2LOC_001345"/>
<keyword evidence="3" id="KW-1185">Reference proteome</keyword>
<accession>A0A6B8KDF7</accession>
<dbReference type="RefSeq" id="WP_136494753.1">
    <property type="nucleotide sequence ID" value="NZ_CP046052.1"/>
</dbReference>
<keyword evidence="1" id="KW-0472">Membrane</keyword>
<keyword evidence="1" id="KW-0812">Transmembrane</keyword>
<evidence type="ECO:0000313" key="2">
    <source>
        <dbReference type="EMBL" id="QGM44450.1"/>
    </source>
</evidence>
<reference evidence="2 3" key="1">
    <citation type="submission" date="2019-11" db="EMBL/GenBank/DDBJ databases">
        <title>The genome sequence of Methylocystis heyeri.</title>
        <authorList>
            <person name="Oshkin I.Y."/>
            <person name="Miroshnikov K."/>
            <person name="Dedysh S.N."/>
        </authorList>
    </citation>
    <scope>NUCLEOTIDE SEQUENCE [LARGE SCALE GENOMIC DNA]</scope>
    <source>
        <strain evidence="2 3">H2</strain>
    </source>
</reference>
<proteinExistence type="predicted"/>
<feature type="transmembrane region" description="Helical" evidence="1">
    <location>
        <begin position="48"/>
        <end position="73"/>
    </location>
</feature>